<sequence length="109" mass="12255">MAQCIDNPVYDMTSWCRGFDLRATLFADGECRTFLGLLVSLPLVMFLGLLQMYLEFFLDLIDLAHSVGSCGSGGADRYGWIEMGVEATVCIEWTSEDMVNIVVRKLCLW</sequence>
<evidence type="ECO:0000256" key="1">
    <source>
        <dbReference type="SAM" id="Phobius"/>
    </source>
</evidence>
<gene>
    <name evidence="2" type="ORF">KIL84_013535</name>
</gene>
<reference evidence="2" key="1">
    <citation type="submission" date="2021-09" db="EMBL/GenBank/DDBJ databases">
        <title>The genome of Mauremys mutica provides insights into the evolution of semi-aquatic lifestyle.</title>
        <authorList>
            <person name="Gong S."/>
            <person name="Gao Y."/>
        </authorList>
    </citation>
    <scope>NUCLEOTIDE SEQUENCE</scope>
    <source>
        <strain evidence="2">MM-2020</strain>
        <tissue evidence="2">Muscle</tissue>
    </source>
</reference>
<keyword evidence="3" id="KW-1185">Reference proteome</keyword>
<accession>A0A9D4AUF2</accession>
<keyword evidence="1" id="KW-1133">Transmembrane helix</keyword>
<evidence type="ECO:0000313" key="3">
    <source>
        <dbReference type="Proteomes" id="UP000827986"/>
    </source>
</evidence>
<dbReference type="Proteomes" id="UP000827986">
    <property type="component" value="Unassembled WGS sequence"/>
</dbReference>
<name>A0A9D4AUF2_9SAUR</name>
<evidence type="ECO:0000313" key="2">
    <source>
        <dbReference type="EMBL" id="KAH1168945.1"/>
    </source>
</evidence>
<dbReference type="AlphaFoldDB" id="A0A9D4AUF2"/>
<dbReference type="EMBL" id="JAHDVG010000485">
    <property type="protein sequence ID" value="KAH1168945.1"/>
    <property type="molecule type" value="Genomic_DNA"/>
</dbReference>
<protein>
    <submittedName>
        <fullName evidence="2">Uncharacterized protein</fullName>
    </submittedName>
</protein>
<proteinExistence type="predicted"/>
<organism evidence="2 3">
    <name type="scientific">Mauremys mutica</name>
    <name type="common">yellowpond turtle</name>
    <dbReference type="NCBI Taxonomy" id="74926"/>
    <lineage>
        <taxon>Eukaryota</taxon>
        <taxon>Metazoa</taxon>
        <taxon>Chordata</taxon>
        <taxon>Craniata</taxon>
        <taxon>Vertebrata</taxon>
        <taxon>Euteleostomi</taxon>
        <taxon>Archelosauria</taxon>
        <taxon>Testudinata</taxon>
        <taxon>Testudines</taxon>
        <taxon>Cryptodira</taxon>
        <taxon>Durocryptodira</taxon>
        <taxon>Testudinoidea</taxon>
        <taxon>Geoemydidae</taxon>
        <taxon>Geoemydinae</taxon>
        <taxon>Mauremys</taxon>
    </lineage>
</organism>
<comment type="caution">
    <text evidence="2">The sequence shown here is derived from an EMBL/GenBank/DDBJ whole genome shotgun (WGS) entry which is preliminary data.</text>
</comment>
<keyword evidence="1" id="KW-0472">Membrane</keyword>
<feature type="transmembrane region" description="Helical" evidence="1">
    <location>
        <begin position="34"/>
        <end position="54"/>
    </location>
</feature>
<keyword evidence="1" id="KW-0812">Transmembrane</keyword>